<evidence type="ECO:0000256" key="1">
    <source>
        <dbReference type="SAM" id="SignalP"/>
    </source>
</evidence>
<keyword evidence="4" id="KW-1185">Reference proteome</keyword>
<feature type="signal peptide" evidence="1">
    <location>
        <begin position="1"/>
        <end position="25"/>
    </location>
</feature>
<feature type="domain" description="Copper amine oxidase-like N-terminal" evidence="2">
    <location>
        <begin position="33"/>
        <end position="88"/>
    </location>
</feature>
<comment type="caution">
    <text evidence="3">The sequence shown here is derived from an EMBL/GenBank/DDBJ whole genome shotgun (WGS) entry which is preliminary data.</text>
</comment>
<protein>
    <submittedName>
        <fullName evidence="3">Stalk domain-containing protein</fullName>
    </submittedName>
</protein>
<proteinExistence type="predicted"/>
<dbReference type="InterPro" id="IPR012854">
    <property type="entry name" value="Cu_amine_oxidase-like_N"/>
</dbReference>
<feature type="chain" id="PRO_5047498766" evidence="1">
    <location>
        <begin position="26"/>
        <end position="180"/>
    </location>
</feature>
<dbReference type="EMBL" id="JBHMDO010000047">
    <property type="protein sequence ID" value="MFB9330080.1"/>
    <property type="molecule type" value="Genomic_DNA"/>
</dbReference>
<reference evidence="3 4" key="1">
    <citation type="submission" date="2024-09" db="EMBL/GenBank/DDBJ databases">
        <authorList>
            <person name="Sun Q."/>
            <person name="Mori K."/>
        </authorList>
    </citation>
    <scope>NUCLEOTIDE SEQUENCE [LARGE SCALE GENOMIC DNA]</scope>
    <source>
        <strain evidence="3 4">TISTR 2452</strain>
    </source>
</reference>
<dbReference type="RefSeq" id="WP_377500932.1">
    <property type="nucleotide sequence ID" value="NZ_JBHMDO010000047.1"/>
</dbReference>
<organism evidence="3 4">
    <name type="scientific">Paenibacillus aurantiacus</name>
    <dbReference type="NCBI Taxonomy" id="1936118"/>
    <lineage>
        <taxon>Bacteria</taxon>
        <taxon>Bacillati</taxon>
        <taxon>Bacillota</taxon>
        <taxon>Bacilli</taxon>
        <taxon>Bacillales</taxon>
        <taxon>Paenibacillaceae</taxon>
        <taxon>Paenibacillus</taxon>
    </lineage>
</organism>
<dbReference type="InterPro" id="IPR036582">
    <property type="entry name" value="Mao_N_sf"/>
</dbReference>
<sequence>MKKKVLISIGIVSLMAVSAIAGAYAANKLTLVVNGQVSTAEPKVINGTTYIPLRAAAELLGAEVGYDSKSSVVSVTSKGQAAQAAAGTFKASGFVFTQLEARKNALDMYEITVNITNSNDKDVSGVLFSAVFYDSNGKRLGTANGSTSDLVKGDTKTTTMITTDDITNYASVKFQIDGQY</sequence>
<evidence type="ECO:0000313" key="4">
    <source>
        <dbReference type="Proteomes" id="UP001589747"/>
    </source>
</evidence>
<evidence type="ECO:0000259" key="2">
    <source>
        <dbReference type="Pfam" id="PF07833"/>
    </source>
</evidence>
<dbReference type="Proteomes" id="UP001589747">
    <property type="component" value="Unassembled WGS sequence"/>
</dbReference>
<name>A0ABV5KXY1_9BACL</name>
<evidence type="ECO:0000313" key="3">
    <source>
        <dbReference type="EMBL" id="MFB9330080.1"/>
    </source>
</evidence>
<dbReference type="SUPFAM" id="SSF55383">
    <property type="entry name" value="Copper amine oxidase, domain N"/>
    <property type="match status" value="1"/>
</dbReference>
<dbReference type="InterPro" id="IPR047676">
    <property type="entry name" value="FxLYD_dom"/>
</dbReference>
<keyword evidence="1" id="KW-0732">Signal</keyword>
<dbReference type="NCBIfam" id="NF038353">
    <property type="entry name" value="FxLYD_dom"/>
    <property type="match status" value="1"/>
</dbReference>
<dbReference type="Pfam" id="PF07833">
    <property type="entry name" value="Cu_amine_oxidN1"/>
    <property type="match status" value="1"/>
</dbReference>
<gene>
    <name evidence="3" type="ORF">ACFFSY_29405</name>
</gene>
<accession>A0ABV5KXY1</accession>